<dbReference type="STRING" id="1291742.LOOC260_118340"/>
<sequence>MPKEKIDSVFNLSEFHHDFRELINPMFPTSPTEDEILKDVLQEAQANLETSIRFEISKDECKLGAYITFLFNSGFINGNNPFLSYRGVLLD</sequence>
<proteinExistence type="predicted"/>
<gene>
    <name evidence="1" type="ORF">LOOC260_118340</name>
</gene>
<organism evidence="1 2">
    <name type="scientific">Paucilactobacillus hokkaidonensis JCM 18461</name>
    <dbReference type="NCBI Taxonomy" id="1291742"/>
    <lineage>
        <taxon>Bacteria</taxon>
        <taxon>Bacillati</taxon>
        <taxon>Bacillota</taxon>
        <taxon>Bacilli</taxon>
        <taxon>Lactobacillales</taxon>
        <taxon>Lactobacillaceae</taxon>
        <taxon>Paucilactobacillus</taxon>
    </lineage>
</organism>
<evidence type="ECO:0000313" key="2">
    <source>
        <dbReference type="Proteomes" id="UP000031620"/>
    </source>
</evidence>
<protein>
    <submittedName>
        <fullName evidence="1">Uncharacterized protein</fullName>
    </submittedName>
</protein>
<accession>A0A0A1GWE9</accession>
<dbReference type="Proteomes" id="UP000031620">
    <property type="component" value="Chromosome"/>
</dbReference>
<dbReference type="AlphaFoldDB" id="A0A0A1GWE9"/>
<dbReference type="RefSeq" id="WP_010581082.1">
    <property type="nucleotide sequence ID" value="NZ_AP014680.1"/>
</dbReference>
<dbReference type="EMBL" id="AP014680">
    <property type="protein sequence ID" value="BAP86340.1"/>
    <property type="molecule type" value="Genomic_DNA"/>
</dbReference>
<dbReference type="KEGG" id="lho:LOOC260_118340"/>
<dbReference type="HOGENOM" id="CLU_2423238_0_0_9"/>
<name>A0A0A1GWE9_9LACO</name>
<evidence type="ECO:0000313" key="1">
    <source>
        <dbReference type="EMBL" id="BAP86340.1"/>
    </source>
</evidence>
<reference evidence="1 2" key="1">
    <citation type="submission" date="2014-11" db="EMBL/GenBank/DDBJ databases">
        <title>Complete genome sequence and analysis of Lactobacillus hokkaidonensis LOOC260T.</title>
        <authorList>
            <person name="Tanizawa Y."/>
            <person name="Tohno M."/>
            <person name="Kaminuma E."/>
            <person name="Nakamura Y."/>
            <person name="Arita M."/>
        </authorList>
    </citation>
    <scope>NUCLEOTIDE SEQUENCE [LARGE SCALE GENOMIC DNA]</scope>
    <source>
        <strain evidence="1 2">LOOC260</strain>
    </source>
</reference>